<name>A0A9X6GCM8_BACCE</name>
<accession>A0A9X6GCM8</accession>
<sequence length="66" mass="7297">MGASPQECNVTTYRVSLFHRTIEQSGSAGTIANPSRMHKFLVFGLIGLAKENPLPKKVRQGQEKKL</sequence>
<dbReference type="AlphaFoldDB" id="A0A9X6GCM8"/>
<evidence type="ECO:0000313" key="2">
    <source>
        <dbReference type="Proteomes" id="UP000190641"/>
    </source>
</evidence>
<reference evidence="1 2" key="1">
    <citation type="submission" date="2017-01" db="EMBL/GenBank/DDBJ databases">
        <title>Bacillus cereus isolates.</title>
        <authorList>
            <person name="Beno S.M."/>
        </authorList>
    </citation>
    <scope>NUCLEOTIDE SEQUENCE [LARGE SCALE GENOMIC DNA]</scope>
    <source>
        <strain evidence="1 2">FSL K6-1030</strain>
    </source>
</reference>
<dbReference type="EMBL" id="MUAU01000201">
    <property type="protein sequence ID" value="OOR71475.1"/>
    <property type="molecule type" value="Genomic_DNA"/>
</dbReference>
<protein>
    <submittedName>
        <fullName evidence="1">Uncharacterized protein</fullName>
    </submittedName>
</protein>
<evidence type="ECO:0000313" key="1">
    <source>
        <dbReference type="EMBL" id="OOR71475.1"/>
    </source>
</evidence>
<gene>
    <name evidence="1" type="ORF">BLX06_30535</name>
</gene>
<organism evidence="1 2">
    <name type="scientific">Bacillus cereus</name>
    <dbReference type="NCBI Taxonomy" id="1396"/>
    <lineage>
        <taxon>Bacteria</taxon>
        <taxon>Bacillati</taxon>
        <taxon>Bacillota</taxon>
        <taxon>Bacilli</taxon>
        <taxon>Bacillales</taxon>
        <taxon>Bacillaceae</taxon>
        <taxon>Bacillus</taxon>
        <taxon>Bacillus cereus group</taxon>
    </lineage>
</organism>
<proteinExistence type="predicted"/>
<dbReference type="Proteomes" id="UP000190641">
    <property type="component" value="Unassembled WGS sequence"/>
</dbReference>
<comment type="caution">
    <text evidence="1">The sequence shown here is derived from an EMBL/GenBank/DDBJ whole genome shotgun (WGS) entry which is preliminary data.</text>
</comment>
<dbReference type="RefSeq" id="WP_078187738.1">
    <property type="nucleotide sequence ID" value="NZ_MUAU01000201.1"/>
</dbReference>